<proteinExistence type="predicted"/>
<organism evidence="2 3">
    <name type="scientific">Acorus calamus</name>
    <name type="common">Sweet flag</name>
    <dbReference type="NCBI Taxonomy" id="4465"/>
    <lineage>
        <taxon>Eukaryota</taxon>
        <taxon>Viridiplantae</taxon>
        <taxon>Streptophyta</taxon>
        <taxon>Embryophyta</taxon>
        <taxon>Tracheophyta</taxon>
        <taxon>Spermatophyta</taxon>
        <taxon>Magnoliopsida</taxon>
        <taxon>Liliopsida</taxon>
        <taxon>Acoraceae</taxon>
        <taxon>Acorus</taxon>
    </lineage>
</organism>
<feature type="region of interest" description="Disordered" evidence="1">
    <location>
        <begin position="1"/>
        <end position="20"/>
    </location>
</feature>
<dbReference type="AlphaFoldDB" id="A0AAV9DI25"/>
<dbReference type="EMBL" id="JAUJYO010000013">
    <property type="protein sequence ID" value="KAK1301221.1"/>
    <property type="molecule type" value="Genomic_DNA"/>
</dbReference>
<gene>
    <name evidence="2" type="ORF">QJS10_CPB13g01084</name>
</gene>
<feature type="region of interest" description="Disordered" evidence="1">
    <location>
        <begin position="57"/>
        <end position="77"/>
    </location>
</feature>
<dbReference type="Proteomes" id="UP001180020">
    <property type="component" value="Unassembled WGS sequence"/>
</dbReference>
<comment type="caution">
    <text evidence="2">The sequence shown here is derived from an EMBL/GenBank/DDBJ whole genome shotgun (WGS) entry which is preliminary data.</text>
</comment>
<reference evidence="2" key="1">
    <citation type="journal article" date="2023" name="Nat. Commun.">
        <title>Diploid and tetraploid genomes of Acorus and the evolution of monocots.</title>
        <authorList>
            <person name="Ma L."/>
            <person name="Liu K.W."/>
            <person name="Li Z."/>
            <person name="Hsiao Y.Y."/>
            <person name="Qi Y."/>
            <person name="Fu T."/>
            <person name="Tang G.D."/>
            <person name="Zhang D."/>
            <person name="Sun W.H."/>
            <person name="Liu D.K."/>
            <person name="Li Y."/>
            <person name="Chen G.Z."/>
            <person name="Liu X.D."/>
            <person name="Liao X.Y."/>
            <person name="Jiang Y.T."/>
            <person name="Yu X."/>
            <person name="Hao Y."/>
            <person name="Huang J."/>
            <person name="Zhao X.W."/>
            <person name="Ke S."/>
            <person name="Chen Y.Y."/>
            <person name="Wu W.L."/>
            <person name="Hsu J.L."/>
            <person name="Lin Y.F."/>
            <person name="Huang M.D."/>
            <person name="Li C.Y."/>
            <person name="Huang L."/>
            <person name="Wang Z.W."/>
            <person name="Zhao X."/>
            <person name="Zhong W.Y."/>
            <person name="Peng D.H."/>
            <person name="Ahmad S."/>
            <person name="Lan S."/>
            <person name="Zhang J.S."/>
            <person name="Tsai W.C."/>
            <person name="Van de Peer Y."/>
            <person name="Liu Z.J."/>
        </authorList>
    </citation>
    <scope>NUCLEOTIDE SEQUENCE</scope>
    <source>
        <strain evidence="2">CP</strain>
    </source>
</reference>
<evidence type="ECO:0000313" key="2">
    <source>
        <dbReference type="EMBL" id="KAK1301221.1"/>
    </source>
</evidence>
<accession>A0AAV9DI25</accession>
<protein>
    <submittedName>
        <fullName evidence="2">Uncharacterized protein</fullName>
    </submittedName>
</protein>
<evidence type="ECO:0000313" key="3">
    <source>
        <dbReference type="Proteomes" id="UP001180020"/>
    </source>
</evidence>
<name>A0AAV9DI25_ACOCL</name>
<keyword evidence="3" id="KW-1185">Reference proteome</keyword>
<evidence type="ECO:0000256" key="1">
    <source>
        <dbReference type="SAM" id="MobiDB-lite"/>
    </source>
</evidence>
<sequence length="77" mass="7815">MHEVGVDVLNGGEAVHGDGPRALEKEVKEMEGVGFGGGHEERWVGGGGGGGTVVLGVHGGRGGGRRISVGEEEEPKR</sequence>
<reference evidence="2" key="2">
    <citation type="submission" date="2023-06" db="EMBL/GenBank/DDBJ databases">
        <authorList>
            <person name="Ma L."/>
            <person name="Liu K.-W."/>
            <person name="Li Z."/>
            <person name="Hsiao Y.-Y."/>
            <person name="Qi Y."/>
            <person name="Fu T."/>
            <person name="Tang G."/>
            <person name="Zhang D."/>
            <person name="Sun W.-H."/>
            <person name="Liu D.-K."/>
            <person name="Li Y."/>
            <person name="Chen G.-Z."/>
            <person name="Liu X.-D."/>
            <person name="Liao X.-Y."/>
            <person name="Jiang Y.-T."/>
            <person name="Yu X."/>
            <person name="Hao Y."/>
            <person name="Huang J."/>
            <person name="Zhao X.-W."/>
            <person name="Ke S."/>
            <person name="Chen Y.-Y."/>
            <person name="Wu W.-L."/>
            <person name="Hsu J.-L."/>
            <person name="Lin Y.-F."/>
            <person name="Huang M.-D."/>
            <person name="Li C.-Y."/>
            <person name="Huang L."/>
            <person name="Wang Z.-W."/>
            <person name="Zhao X."/>
            <person name="Zhong W.-Y."/>
            <person name="Peng D.-H."/>
            <person name="Ahmad S."/>
            <person name="Lan S."/>
            <person name="Zhang J.-S."/>
            <person name="Tsai W.-C."/>
            <person name="Van De Peer Y."/>
            <person name="Liu Z.-J."/>
        </authorList>
    </citation>
    <scope>NUCLEOTIDE SEQUENCE</scope>
    <source>
        <strain evidence="2">CP</strain>
        <tissue evidence="2">Leaves</tissue>
    </source>
</reference>